<sequence length="526" mass="57103">MKRKHTALSSPRTPSKRTPRAPPPKDPTSPSVTSTTSADETSEADVNVDVDSPSKPRSARGGAGRTVEFATPTKTPSRGLVVTGAERSARRRSAARLIEREENESGSGSEGEELAREIWGEGGSEEEEGEEEEEREEGDDVVEKDNEAPAVPPTPSKRPRGRPRKTRARTPTPPRDLPPHELYFLQTRPGASATSNNTLPSTSLLTADETFALSEAYTDPHEKQIAFLHDLHEAAFPQWDWELRNGFNIALFGYGSMRAVLEGYAAHVWEGEGGAKIVVVNAYVPGTALRDVLAALAGALFPRSAKLPLHPNALHTLLLDTLTESPPARPVYLLINSLDAPGLRRGSAQAVLASLAASPHVRVVASLDHPSAALLWDARVRALWRFVAHDATTFVGYEGVEVDARTEVAALLGRGGRGVAGRDGVGFVLKSLPGNARSLFRILVAEQVAGLDDGGEGEEGVEYRVAYHRAREELVCSTEHQFRTLLKEFYDHVMVESRRDAGGAERLVVPFRREELEGLLEDLVEG</sequence>
<comment type="subunit">
    <text evidence="5">Component of the origin recognition complex (ORC).</text>
</comment>
<dbReference type="OrthoDB" id="346673at2759"/>
<comment type="similarity">
    <text evidence="2 5">Belongs to the ORC2 family.</text>
</comment>
<comment type="function">
    <text evidence="5">Component of the origin recognition complex (ORC) that binds origins of replication. DNA-binding is ATP-dependent. ORC is required to assemble the pre-replication complex necessary to initiate DNA replication.</text>
</comment>
<evidence type="ECO:0000256" key="2">
    <source>
        <dbReference type="ARBA" id="ARBA00007421"/>
    </source>
</evidence>
<dbReference type="AlphaFoldDB" id="A0A6G1I784"/>
<feature type="domain" description="Origin recognition complex subunit 2 RecA-like" evidence="7">
    <location>
        <begin position="225"/>
        <end position="391"/>
    </location>
</feature>
<keyword evidence="10" id="KW-1185">Reference proteome</keyword>
<evidence type="ECO:0000259" key="7">
    <source>
        <dbReference type="Pfam" id="PF04084"/>
    </source>
</evidence>
<feature type="compositionally biased region" description="Basic residues" evidence="6">
    <location>
        <begin position="157"/>
        <end position="168"/>
    </location>
</feature>
<evidence type="ECO:0000256" key="6">
    <source>
        <dbReference type="SAM" id="MobiDB-lite"/>
    </source>
</evidence>
<feature type="compositionally biased region" description="Acidic residues" evidence="6">
    <location>
        <begin position="123"/>
        <end position="140"/>
    </location>
</feature>
<evidence type="ECO:0000313" key="10">
    <source>
        <dbReference type="Proteomes" id="UP000799640"/>
    </source>
</evidence>
<dbReference type="Proteomes" id="UP000799640">
    <property type="component" value="Unassembled WGS sequence"/>
</dbReference>
<protein>
    <recommendedName>
        <fullName evidence="5">Origin recognition complex subunit 2</fullName>
    </recommendedName>
</protein>
<evidence type="ECO:0000313" key="9">
    <source>
        <dbReference type="EMBL" id="KAF2404150.1"/>
    </source>
</evidence>
<proteinExistence type="inferred from homology"/>
<evidence type="ECO:0000256" key="5">
    <source>
        <dbReference type="RuleBase" id="RU368084"/>
    </source>
</evidence>
<keyword evidence="3 5" id="KW-0235">DNA replication</keyword>
<gene>
    <name evidence="9" type="ORF">EJ06DRAFT_535498</name>
</gene>
<feature type="domain" description="Origin recognition complex subunit 2 winged-helix" evidence="8">
    <location>
        <begin position="455"/>
        <end position="515"/>
    </location>
</feature>
<keyword evidence="4 5" id="KW-0539">Nucleus</keyword>
<evidence type="ECO:0000256" key="1">
    <source>
        <dbReference type="ARBA" id="ARBA00004123"/>
    </source>
</evidence>
<dbReference type="PANTHER" id="PTHR14052:SF0">
    <property type="entry name" value="ORIGIN RECOGNITION COMPLEX SUBUNIT 2"/>
    <property type="match status" value="1"/>
</dbReference>
<dbReference type="GO" id="GO:0006260">
    <property type="term" value="P:DNA replication"/>
    <property type="evidence" value="ECO:0007669"/>
    <property type="project" value="UniProtKB-UniRule"/>
</dbReference>
<dbReference type="Pfam" id="PF04084">
    <property type="entry name" value="RecA-like_ORC2"/>
    <property type="match status" value="1"/>
</dbReference>
<dbReference type="EMBL" id="ML996688">
    <property type="protein sequence ID" value="KAF2404150.1"/>
    <property type="molecule type" value="Genomic_DNA"/>
</dbReference>
<dbReference type="PROSITE" id="PS00354">
    <property type="entry name" value="HMGI_Y"/>
    <property type="match status" value="1"/>
</dbReference>
<feature type="region of interest" description="Disordered" evidence="6">
    <location>
        <begin position="1"/>
        <end position="179"/>
    </location>
</feature>
<dbReference type="GO" id="GO:0005664">
    <property type="term" value="C:nuclear origin of replication recognition complex"/>
    <property type="evidence" value="ECO:0007669"/>
    <property type="project" value="UniProtKB-UniRule"/>
</dbReference>
<name>A0A6G1I784_9PEZI</name>
<dbReference type="GO" id="GO:0003688">
    <property type="term" value="F:DNA replication origin binding"/>
    <property type="evidence" value="ECO:0007669"/>
    <property type="project" value="UniProtKB-UniRule"/>
</dbReference>
<dbReference type="InterPro" id="IPR000637">
    <property type="entry name" value="HMGI/Y_DNA-bd_CS"/>
</dbReference>
<reference evidence="9" key="1">
    <citation type="journal article" date="2020" name="Stud. Mycol.">
        <title>101 Dothideomycetes genomes: a test case for predicting lifestyles and emergence of pathogens.</title>
        <authorList>
            <person name="Haridas S."/>
            <person name="Albert R."/>
            <person name="Binder M."/>
            <person name="Bloem J."/>
            <person name="Labutti K."/>
            <person name="Salamov A."/>
            <person name="Andreopoulos B."/>
            <person name="Baker S."/>
            <person name="Barry K."/>
            <person name="Bills G."/>
            <person name="Bluhm B."/>
            <person name="Cannon C."/>
            <person name="Castanera R."/>
            <person name="Culley D."/>
            <person name="Daum C."/>
            <person name="Ezra D."/>
            <person name="Gonzalez J."/>
            <person name="Henrissat B."/>
            <person name="Kuo A."/>
            <person name="Liang C."/>
            <person name="Lipzen A."/>
            <person name="Lutzoni F."/>
            <person name="Magnuson J."/>
            <person name="Mondo S."/>
            <person name="Nolan M."/>
            <person name="Ohm R."/>
            <person name="Pangilinan J."/>
            <person name="Park H.-J."/>
            <person name="Ramirez L."/>
            <person name="Alfaro M."/>
            <person name="Sun H."/>
            <person name="Tritt A."/>
            <person name="Yoshinaga Y."/>
            <person name="Zwiers L.-H."/>
            <person name="Turgeon B."/>
            <person name="Goodwin S."/>
            <person name="Spatafora J."/>
            <person name="Crous P."/>
            <person name="Grigoriev I."/>
        </authorList>
    </citation>
    <scope>NUCLEOTIDE SEQUENCE</scope>
    <source>
        <strain evidence="9">CBS 262.69</strain>
    </source>
</reference>
<dbReference type="GO" id="GO:0006355">
    <property type="term" value="P:regulation of DNA-templated transcription"/>
    <property type="evidence" value="ECO:0007669"/>
    <property type="project" value="InterPro"/>
</dbReference>
<organism evidence="9 10">
    <name type="scientific">Trichodelitschia bisporula</name>
    <dbReference type="NCBI Taxonomy" id="703511"/>
    <lineage>
        <taxon>Eukaryota</taxon>
        <taxon>Fungi</taxon>
        <taxon>Dikarya</taxon>
        <taxon>Ascomycota</taxon>
        <taxon>Pezizomycotina</taxon>
        <taxon>Dothideomycetes</taxon>
        <taxon>Dothideomycetes incertae sedis</taxon>
        <taxon>Phaeotrichales</taxon>
        <taxon>Phaeotrichaceae</taxon>
        <taxon>Trichodelitschia</taxon>
    </lineage>
</organism>
<dbReference type="PANTHER" id="PTHR14052">
    <property type="entry name" value="ORIGIN RECOGNITION COMPLEX SUBUNIT 2"/>
    <property type="match status" value="1"/>
</dbReference>
<dbReference type="InterPro" id="IPR056772">
    <property type="entry name" value="RecA-like_ORC2"/>
</dbReference>
<comment type="subcellular location">
    <subcellularLocation>
        <location evidence="1 5">Nucleus</location>
    </subcellularLocation>
</comment>
<evidence type="ECO:0000256" key="3">
    <source>
        <dbReference type="ARBA" id="ARBA00022705"/>
    </source>
</evidence>
<evidence type="ECO:0000256" key="4">
    <source>
        <dbReference type="ARBA" id="ARBA00023242"/>
    </source>
</evidence>
<evidence type="ECO:0000259" key="8">
    <source>
        <dbReference type="Pfam" id="PF24882"/>
    </source>
</evidence>
<dbReference type="InterPro" id="IPR007220">
    <property type="entry name" value="ORC2"/>
</dbReference>
<feature type="compositionally biased region" description="Low complexity" evidence="6">
    <location>
        <begin position="28"/>
        <end position="39"/>
    </location>
</feature>
<dbReference type="InterPro" id="IPR056773">
    <property type="entry name" value="WHD_ORC2"/>
</dbReference>
<accession>A0A6G1I784</accession>
<dbReference type="Pfam" id="PF24882">
    <property type="entry name" value="WHD_ORC2"/>
    <property type="match status" value="1"/>
</dbReference>